<name>A0A2Z2KP14_9BACL</name>
<reference evidence="1 2" key="1">
    <citation type="submission" date="2017-06" db="EMBL/GenBank/DDBJ databases">
        <title>Complete genome sequence of Paenibacillus donghaensis KCTC 13049T isolated from East Sea sediment, South Korea.</title>
        <authorList>
            <person name="Jung B.K."/>
            <person name="Hong S.-J."/>
            <person name="Shin J.-H."/>
        </authorList>
    </citation>
    <scope>NUCLEOTIDE SEQUENCE [LARGE SCALE GENOMIC DNA]</scope>
    <source>
        <strain evidence="1 2">KCTC 13049</strain>
    </source>
</reference>
<dbReference type="KEGG" id="pdh:B9T62_14670"/>
<dbReference type="EMBL" id="CP021780">
    <property type="protein sequence ID" value="ASA21911.1"/>
    <property type="molecule type" value="Genomic_DNA"/>
</dbReference>
<sequence>MKKIVAGFVAAVLLLISAEALGSSVSLIGKKIQAEFIVTIYGKKLADPAIVIDGKSYAPVRAIGELAGFDVTVADKTINFEERSKPSGSTSDRPDPAIIDPMQIVTPNPAIAAAKIRINAIDAKINAVVNNILTTRSMLKLEPYSTPLKNKLRQYQGEYDKLLQQKQNELQK</sequence>
<organism evidence="1 2">
    <name type="scientific">Paenibacillus donghaensis</name>
    <dbReference type="NCBI Taxonomy" id="414771"/>
    <lineage>
        <taxon>Bacteria</taxon>
        <taxon>Bacillati</taxon>
        <taxon>Bacillota</taxon>
        <taxon>Bacilli</taxon>
        <taxon>Bacillales</taxon>
        <taxon>Paenibacillaceae</taxon>
        <taxon>Paenibacillus</taxon>
    </lineage>
</organism>
<evidence type="ECO:0000313" key="2">
    <source>
        <dbReference type="Proteomes" id="UP000249890"/>
    </source>
</evidence>
<gene>
    <name evidence="1" type="ORF">B9T62_14670</name>
</gene>
<evidence type="ECO:0008006" key="3">
    <source>
        <dbReference type="Google" id="ProtNLM"/>
    </source>
</evidence>
<dbReference type="OrthoDB" id="2625533at2"/>
<protein>
    <recommendedName>
        <fullName evidence="3">Copper amine oxidase-like N-terminal domain-containing protein</fullName>
    </recommendedName>
</protein>
<proteinExistence type="predicted"/>
<dbReference type="Proteomes" id="UP000249890">
    <property type="component" value="Chromosome"/>
</dbReference>
<keyword evidence="2" id="KW-1185">Reference proteome</keyword>
<accession>A0A2Z2KP14</accession>
<dbReference type="RefSeq" id="WP_087915918.1">
    <property type="nucleotide sequence ID" value="NZ_CP021780.1"/>
</dbReference>
<evidence type="ECO:0000313" key="1">
    <source>
        <dbReference type="EMBL" id="ASA21911.1"/>
    </source>
</evidence>
<dbReference type="AlphaFoldDB" id="A0A2Z2KP14"/>